<protein>
    <submittedName>
        <fullName evidence="1">Uncharacterized protein</fullName>
    </submittedName>
</protein>
<dbReference type="AlphaFoldDB" id="X0ZQC9"/>
<accession>X0ZQC9</accession>
<reference evidence="1" key="1">
    <citation type="journal article" date="2014" name="Front. Microbiol.">
        <title>High frequency of phylogenetically diverse reductive dehalogenase-homologous genes in deep subseafloor sedimentary metagenomes.</title>
        <authorList>
            <person name="Kawai M."/>
            <person name="Futagami T."/>
            <person name="Toyoda A."/>
            <person name="Takaki Y."/>
            <person name="Nishi S."/>
            <person name="Hori S."/>
            <person name="Arai W."/>
            <person name="Tsubouchi T."/>
            <person name="Morono Y."/>
            <person name="Uchiyama I."/>
            <person name="Ito T."/>
            <person name="Fujiyama A."/>
            <person name="Inagaki F."/>
            <person name="Takami H."/>
        </authorList>
    </citation>
    <scope>NUCLEOTIDE SEQUENCE</scope>
    <source>
        <strain evidence="1">Expedition CK06-06</strain>
    </source>
</reference>
<gene>
    <name evidence="1" type="ORF">S01H4_14267</name>
</gene>
<dbReference type="EMBL" id="BART01006258">
    <property type="protein sequence ID" value="GAG60282.1"/>
    <property type="molecule type" value="Genomic_DNA"/>
</dbReference>
<sequence length="108" mass="12321">TVELADFFWGCSGWYQTLPNGLKACNKTVRMSESDFNIFARTDSEEMQISNAELTEITLLPGPSEIIIERLDDVISDQRSQRRGAEDYLCPTHGEELVLRKNLPTRQL</sequence>
<organism evidence="1">
    <name type="scientific">marine sediment metagenome</name>
    <dbReference type="NCBI Taxonomy" id="412755"/>
    <lineage>
        <taxon>unclassified sequences</taxon>
        <taxon>metagenomes</taxon>
        <taxon>ecological metagenomes</taxon>
    </lineage>
</organism>
<name>X0ZQC9_9ZZZZ</name>
<proteinExistence type="predicted"/>
<evidence type="ECO:0000313" key="1">
    <source>
        <dbReference type="EMBL" id="GAG60282.1"/>
    </source>
</evidence>
<feature type="non-terminal residue" evidence="1">
    <location>
        <position position="1"/>
    </location>
</feature>
<comment type="caution">
    <text evidence="1">The sequence shown here is derived from an EMBL/GenBank/DDBJ whole genome shotgun (WGS) entry which is preliminary data.</text>
</comment>